<evidence type="ECO:0000313" key="2">
    <source>
        <dbReference type="EMBL" id="MBT9317171.1"/>
    </source>
</evidence>
<name>A0A947GQR1_9CYAN</name>
<dbReference type="EMBL" id="JADOES010000039">
    <property type="protein sequence ID" value="MBT9317171.1"/>
    <property type="molecule type" value="Genomic_DNA"/>
</dbReference>
<dbReference type="InterPro" id="IPR029068">
    <property type="entry name" value="Glyas_Bleomycin-R_OHBP_Dase"/>
</dbReference>
<protein>
    <submittedName>
        <fullName evidence="2">VOC family protein</fullName>
    </submittedName>
</protein>
<dbReference type="Gene3D" id="3.10.180.10">
    <property type="entry name" value="2,3-Dihydroxybiphenyl 1,2-Dioxygenase, domain 1"/>
    <property type="match status" value="1"/>
</dbReference>
<dbReference type="RefSeq" id="WP_215610237.1">
    <property type="nucleotide sequence ID" value="NZ_JADOES010000039.1"/>
</dbReference>
<dbReference type="Pfam" id="PF06983">
    <property type="entry name" value="3-dmu-9_3-mt"/>
    <property type="match status" value="1"/>
</dbReference>
<reference evidence="2" key="2">
    <citation type="journal article" date="2021" name="Mar. Drugs">
        <title>Genome Reduction and Secondary Metabolism of the Marine Sponge-Associated Cyanobacterium Leptothoe.</title>
        <authorList>
            <person name="Konstantinou D."/>
            <person name="Popin R.V."/>
            <person name="Fewer D.P."/>
            <person name="Sivonen K."/>
            <person name="Gkelis S."/>
        </authorList>
    </citation>
    <scope>NUCLEOTIDE SEQUENCE</scope>
    <source>
        <strain evidence="2">TAU-MAC 1115</strain>
    </source>
</reference>
<comment type="caution">
    <text evidence="2">The sequence shown here is derived from an EMBL/GenBank/DDBJ whole genome shotgun (WGS) entry which is preliminary data.</text>
</comment>
<dbReference type="InterPro" id="IPR028973">
    <property type="entry name" value="PhnB-like"/>
</dbReference>
<dbReference type="AlphaFoldDB" id="A0A947GQR1"/>
<evidence type="ECO:0000313" key="3">
    <source>
        <dbReference type="Proteomes" id="UP000717364"/>
    </source>
</evidence>
<gene>
    <name evidence="2" type="ORF">IXB50_17240</name>
</gene>
<evidence type="ECO:0000259" key="1">
    <source>
        <dbReference type="Pfam" id="PF06983"/>
    </source>
</evidence>
<sequence length="136" mass="15175">MKLSPYLSFNGCCETAFKFYEQCLGGKIESMMPYKGSPMEAEVSAEWGNKVMHGEFKLGEFVLMGSDCMPGKYEAAKGTSLMIGIEDPVEAERAFNALAENGKVVMPIQETFWAEKFGVLEDQFGIPWMINCDKPM</sequence>
<reference evidence="2" key="1">
    <citation type="submission" date="2020-11" db="EMBL/GenBank/DDBJ databases">
        <authorList>
            <person name="Konstantinou D."/>
            <person name="Gkelis S."/>
            <person name="Popin R."/>
            <person name="Fewer D."/>
            <person name="Sivonen K."/>
        </authorList>
    </citation>
    <scope>NUCLEOTIDE SEQUENCE</scope>
    <source>
        <strain evidence="2">TAU-MAC 1115</strain>
    </source>
</reference>
<accession>A0A947GQR1</accession>
<dbReference type="CDD" id="cd06588">
    <property type="entry name" value="PhnB_like"/>
    <property type="match status" value="1"/>
</dbReference>
<organism evidence="2 3">
    <name type="scientific">Leptothoe spongobia TAU-MAC 1115</name>
    <dbReference type="NCBI Taxonomy" id="1967444"/>
    <lineage>
        <taxon>Bacteria</taxon>
        <taxon>Bacillati</taxon>
        <taxon>Cyanobacteriota</taxon>
        <taxon>Cyanophyceae</taxon>
        <taxon>Nodosilineales</taxon>
        <taxon>Cymatolegaceae</taxon>
        <taxon>Leptothoe</taxon>
        <taxon>Leptothoe spongobia</taxon>
    </lineage>
</organism>
<dbReference type="Proteomes" id="UP000717364">
    <property type="component" value="Unassembled WGS sequence"/>
</dbReference>
<dbReference type="SUPFAM" id="SSF54593">
    <property type="entry name" value="Glyoxalase/Bleomycin resistance protein/Dihydroxybiphenyl dioxygenase"/>
    <property type="match status" value="1"/>
</dbReference>
<feature type="domain" description="PhnB-like" evidence="1">
    <location>
        <begin position="2"/>
        <end position="130"/>
    </location>
</feature>
<dbReference type="PANTHER" id="PTHR33990">
    <property type="entry name" value="PROTEIN YJDN-RELATED"/>
    <property type="match status" value="1"/>
</dbReference>
<keyword evidence="3" id="KW-1185">Reference proteome</keyword>
<proteinExistence type="predicted"/>
<dbReference type="PANTHER" id="PTHR33990:SF1">
    <property type="entry name" value="PROTEIN YJDN"/>
    <property type="match status" value="1"/>
</dbReference>